<dbReference type="GO" id="GO:0003677">
    <property type="term" value="F:DNA binding"/>
    <property type="evidence" value="ECO:0007669"/>
    <property type="project" value="UniProtKB-KW"/>
</dbReference>
<dbReference type="PROSITE" id="PS50995">
    <property type="entry name" value="HTH_MARR_2"/>
    <property type="match status" value="1"/>
</dbReference>
<dbReference type="PANTHER" id="PTHR42756:SF1">
    <property type="entry name" value="TRANSCRIPTIONAL REPRESSOR OF EMRAB OPERON"/>
    <property type="match status" value="1"/>
</dbReference>
<dbReference type="RefSeq" id="WP_141376707.1">
    <property type="nucleotide sequence ID" value="NZ_BAPL01000032.1"/>
</dbReference>
<reference evidence="5 6" key="1">
    <citation type="submission" date="2019-06" db="EMBL/GenBank/DDBJ databases">
        <title>Whole genome shotgun sequence of Acetobacter peroxydans NBRC 13755.</title>
        <authorList>
            <person name="Hosoyama A."/>
            <person name="Uohara A."/>
            <person name="Ohji S."/>
            <person name="Ichikawa N."/>
        </authorList>
    </citation>
    <scope>NUCLEOTIDE SEQUENCE [LARGE SCALE GENOMIC DNA]</scope>
    <source>
        <strain evidence="5 6">NBRC 13755</strain>
    </source>
</reference>
<evidence type="ECO:0000256" key="3">
    <source>
        <dbReference type="ARBA" id="ARBA00023163"/>
    </source>
</evidence>
<evidence type="ECO:0000256" key="2">
    <source>
        <dbReference type="ARBA" id="ARBA00023125"/>
    </source>
</evidence>
<dbReference type="OrthoDB" id="7559832at2"/>
<sequence length="190" mass="21452">MNDPGTATSEERMRSHVPDAIGPMFRILRLSVVWRGRLGRELAELGAGVANMRRLARLTFLFEDATQRELAVAMDIDTSALAKLLELLEKADYIRRKLDPTDRRLKRIFLTDGGRVAWETYKQTTSKLETNLTAGLDRGVRSHTGRNRRCYPERRTPAMRRIGAAADSKGYQRCTTTLRNYPALGAGVVM</sequence>
<dbReference type="InterPro" id="IPR023187">
    <property type="entry name" value="Tscrpt_reg_MarR-type_CS"/>
</dbReference>
<dbReference type="Proteomes" id="UP000317730">
    <property type="component" value="Unassembled WGS sequence"/>
</dbReference>
<dbReference type="SMART" id="SM00347">
    <property type="entry name" value="HTH_MARR"/>
    <property type="match status" value="1"/>
</dbReference>
<keyword evidence="3" id="KW-0804">Transcription</keyword>
<dbReference type="SUPFAM" id="SSF46785">
    <property type="entry name" value="Winged helix' DNA-binding domain"/>
    <property type="match status" value="1"/>
</dbReference>
<evidence type="ECO:0000256" key="1">
    <source>
        <dbReference type="ARBA" id="ARBA00023015"/>
    </source>
</evidence>
<evidence type="ECO:0000259" key="4">
    <source>
        <dbReference type="PROSITE" id="PS50995"/>
    </source>
</evidence>
<gene>
    <name evidence="5" type="ORF">APE01nite_17780</name>
</gene>
<dbReference type="InterPro" id="IPR036390">
    <property type="entry name" value="WH_DNA-bd_sf"/>
</dbReference>
<keyword evidence="2" id="KW-0238">DNA-binding</keyword>
<dbReference type="PROSITE" id="PS01117">
    <property type="entry name" value="HTH_MARR_1"/>
    <property type="match status" value="1"/>
</dbReference>
<comment type="caution">
    <text evidence="5">The sequence shown here is derived from an EMBL/GenBank/DDBJ whole genome shotgun (WGS) entry which is preliminary data.</text>
</comment>
<dbReference type="InterPro" id="IPR036388">
    <property type="entry name" value="WH-like_DNA-bd_sf"/>
</dbReference>
<name>A0A4Y3TSI6_9PROT</name>
<protein>
    <recommendedName>
        <fullName evidence="4">HTH marR-type domain-containing protein</fullName>
    </recommendedName>
</protein>
<dbReference type="AlphaFoldDB" id="A0A4Y3TSI6"/>
<keyword evidence="6" id="KW-1185">Reference proteome</keyword>
<dbReference type="PRINTS" id="PR00598">
    <property type="entry name" value="HTHMARR"/>
</dbReference>
<organism evidence="5 6">
    <name type="scientific">Acetobacter peroxydans</name>
    <dbReference type="NCBI Taxonomy" id="104098"/>
    <lineage>
        <taxon>Bacteria</taxon>
        <taxon>Pseudomonadati</taxon>
        <taxon>Pseudomonadota</taxon>
        <taxon>Alphaproteobacteria</taxon>
        <taxon>Acetobacterales</taxon>
        <taxon>Acetobacteraceae</taxon>
        <taxon>Acetobacter</taxon>
    </lineage>
</organism>
<proteinExistence type="predicted"/>
<evidence type="ECO:0000313" key="6">
    <source>
        <dbReference type="Proteomes" id="UP000317730"/>
    </source>
</evidence>
<dbReference type="InterPro" id="IPR000835">
    <property type="entry name" value="HTH_MarR-typ"/>
</dbReference>
<dbReference type="GO" id="GO:0003700">
    <property type="term" value="F:DNA-binding transcription factor activity"/>
    <property type="evidence" value="ECO:0007669"/>
    <property type="project" value="InterPro"/>
</dbReference>
<dbReference type="Pfam" id="PF12802">
    <property type="entry name" value="MarR_2"/>
    <property type="match status" value="1"/>
</dbReference>
<dbReference type="PANTHER" id="PTHR42756">
    <property type="entry name" value="TRANSCRIPTIONAL REGULATOR, MARR"/>
    <property type="match status" value="1"/>
</dbReference>
<feature type="domain" description="HTH marR-type" evidence="4">
    <location>
        <begin position="14"/>
        <end position="164"/>
    </location>
</feature>
<evidence type="ECO:0000313" key="5">
    <source>
        <dbReference type="EMBL" id="GEB85981.1"/>
    </source>
</evidence>
<dbReference type="EMBL" id="BJMV01000009">
    <property type="protein sequence ID" value="GEB85981.1"/>
    <property type="molecule type" value="Genomic_DNA"/>
</dbReference>
<accession>A0A4Y3TSI6</accession>
<keyword evidence="1" id="KW-0805">Transcription regulation</keyword>
<dbReference type="Gene3D" id="1.10.10.10">
    <property type="entry name" value="Winged helix-like DNA-binding domain superfamily/Winged helix DNA-binding domain"/>
    <property type="match status" value="1"/>
</dbReference>